<keyword evidence="3" id="KW-1185">Reference proteome</keyword>
<dbReference type="GO" id="GO:0005886">
    <property type="term" value="C:plasma membrane"/>
    <property type="evidence" value="ECO:0007669"/>
    <property type="project" value="TreeGrafter"/>
</dbReference>
<dbReference type="Proteomes" id="UP001381693">
    <property type="component" value="Unassembled WGS sequence"/>
</dbReference>
<reference evidence="2 3" key="1">
    <citation type="submission" date="2023-11" db="EMBL/GenBank/DDBJ databases">
        <title>Halocaridina rubra genome assembly.</title>
        <authorList>
            <person name="Smith C."/>
        </authorList>
    </citation>
    <scope>NUCLEOTIDE SEQUENCE [LARGE SCALE GENOMIC DNA]</scope>
    <source>
        <strain evidence="2">EP-1</strain>
        <tissue evidence="2">Whole</tissue>
    </source>
</reference>
<feature type="transmembrane region" description="Helical" evidence="1">
    <location>
        <begin position="30"/>
        <end position="47"/>
    </location>
</feature>
<dbReference type="EMBL" id="JAXCGZ010013222">
    <property type="protein sequence ID" value="KAK7073300.1"/>
    <property type="molecule type" value="Genomic_DNA"/>
</dbReference>
<feature type="non-terminal residue" evidence="2">
    <location>
        <position position="73"/>
    </location>
</feature>
<dbReference type="GO" id="GO:0015189">
    <property type="term" value="F:L-lysine transmembrane transporter activity"/>
    <property type="evidence" value="ECO:0007669"/>
    <property type="project" value="TreeGrafter"/>
</dbReference>
<dbReference type="Gene3D" id="1.20.1740.10">
    <property type="entry name" value="Amino acid/polyamine transporter I"/>
    <property type="match status" value="1"/>
</dbReference>
<feature type="transmembrane region" description="Helical" evidence="1">
    <location>
        <begin position="54"/>
        <end position="72"/>
    </location>
</feature>
<dbReference type="AlphaFoldDB" id="A0AAN9A5Q3"/>
<comment type="caution">
    <text evidence="2">The sequence shown here is derived from an EMBL/GenBank/DDBJ whole genome shotgun (WGS) entry which is preliminary data.</text>
</comment>
<dbReference type="PANTHER" id="PTHR43243">
    <property type="entry name" value="INNER MEMBRANE TRANSPORTER YGJI-RELATED"/>
    <property type="match status" value="1"/>
</dbReference>
<evidence type="ECO:0000313" key="2">
    <source>
        <dbReference type="EMBL" id="KAK7073300.1"/>
    </source>
</evidence>
<sequence>MSGFIQRLTRRKHITLDDAELPRVLNTFDLTLLGIGSTVGVGFYVLAGEVAKNVAGPAVVLSFLIAAIASVFA</sequence>
<organism evidence="2 3">
    <name type="scientific">Halocaridina rubra</name>
    <name type="common">Hawaiian red shrimp</name>
    <dbReference type="NCBI Taxonomy" id="373956"/>
    <lineage>
        <taxon>Eukaryota</taxon>
        <taxon>Metazoa</taxon>
        <taxon>Ecdysozoa</taxon>
        <taxon>Arthropoda</taxon>
        <taxon>Crustacea</taxon>
        <taxon>Multicrustacea</taxon>
        <taxon>Malacostraca</taxon>
        <taxon>Eumalacostraca</taxon>
        <taxon>Eucarida</taxon>
        <taxon>Decapoda</taxon>
        <taxon>Pleocyemata</taxon>
        <taxon>Caridea</taxon>
        <taxon>Atyoidea</taxon>
        <taxon>Atyidae</taxon>
        <taxon>Halocaridina</taxon>
    </lineage>
</organism>
<protein>
    <submittedName>
        <fullName evidence="2">High affinity cationic amino acid transporter 1</fullName>
    </submittedName>
</protein>
<evidence type="ECO:0000256" key="1">
    <source>
        <dbReference type="SAM" id="Phobius"/>
    </source>
</evidence>
<keyword evidence="1" id="KW-1133">Transmembrane helix</keyword>
<keyword evidence="1" id="KW-0812">Transmembrane</keyword>
<dbReference type="GO" id="GO:0000064">
    <property type="term" value="F:L-ornithine transmembrane transporter activity"/>
    <property type="evidence" value="ECO:0007669"/>
    <property type="project" value="TreeGrafter"/>
</dbReference>
<dbReference type="GO" id="GO:0061459">
    <property type="term" value="F:L-arginine transmembrane transporter activity"/>
    <property type="evidence" value="ECO:0007669"/>
    <property type="project" value="TreeGrafter"/>
</dbReference>
<evidence type="ECO:0000313" key="3">
    <source>
        <dbReference type="Proteomes" id="UP001381693"/>
    </source>
</evidence>
<dbReference type="PANTHER" id="PTHR43243:SF105">
    <property type="entry name" value="CATIONIC AMINO ACID TRANSPORTER C-TERMINAL DOMAIN-CONTAINING PROTEIN"/>
    <property type="match status" value="1"/>
</dbReference>
<keyword evidence="1" id="KW-0472">Membrane</keyword>
<name>A0AAN9A5Q3_HALRR</name>
<proteinExistence type="predicted"/>
<accession>A0AAN9A5Q3</accession>
<gene>
    <name evidence="2" type="primary">SLC7A1_4</name>
    <name evidence="2" type="ORF">SK128_022741</name>
</gene>
<dbReference type="GO" id="GO:0097638">
    <property type="term" value="P:L-arginine import across plasma membrane"/>
    <property type="evidence" value="ECO:0007669"/>
    <property type="project" value="TreeGrafter"/>
</dbReference>